<accession>A0A7C9N5R0</accession>
<gene>
    <name evidence="2" type="ORF">GT755_35430</name>
</gene>
<name>A0A7C9N5R0_9ACTN</name>
<organism evidence="2 3">
    <name type="scientific">Herbidospora solisilvae</name>
    <dbReference type="NCBI Taxonomy" id="2696284"/>
    <lineage>
        <taxon>Bacteria</taxon>
        <taxon>Bacillati</taxon>
        <taxon>Actinomycetota</taxon>
        <taxon>Actinomycetes</taxon>
        <taxon>Streptosporangiales</taxon>
        <taxon>Streptosporangiaceae</taxon>
        <taxon>Herbidospora</taxon>
    </lineage>
</organism>
<keyword evidence="1" id="KW-0732">Signal</keyword>
<evidence type="ECO:0000313" key="3">
    <source>
        <dbReference type="Proteomes" id="UP000479526"/>
    </source>
</evidence>
<comment type="caution">
    <text evidence="2">The sequence shown here is derived from an EMBL/GenBank/DDBJ whole genome shotgun (WGS) entry which is preliminary data.</text>
</comment>
<dbReference type="Gene3D" id="2.150.10.10">
    <property type="entry name" value="Serralysin-like metalloprotease, C-terminal"/>
    <property type="match status" value="1"/>
</dbReference>
<dbReference type="SUPFAM" id="SSF51120">
    <property type="entry name" value="beta-Roll"/>
    <property type="match status" value="1"/>
</dbReference>
<evidence type="ECO:0008006" key="4">
    <source>
        <dbReference type="Google" id="ProtNLM"/>
    </source>
</evidence>
<dbReference type="Proteomes" id="UP000479526">
    <property type="component" value="Unassembled WGS sequence"/>
</dbReference>
<proteinExistence type="predicted"/>
<dbReference type="InterPro" id="IPR001343">
    <property type="entry name" value="Hemolysn_Ca-bd"/>
</dbReference>
<feature type="signal peptide" evidence="1">
    <location>
        <begin position="1"/>
        <end position="30"/>
    </location>
</feature>
<protein>
    <recommendedName>
        <fullName evidence="4">Calcium-binding protein</fullName>
    </recommendedName>
</protein>
<evidence type="ECO:0000256" key="1">
    <source>
        <dbReference type="SAM" id="SignalP"/>
    </source>
</evidence>
<reference evidence="2 3" key="1">
    <citation type="submission" date="2020-01" db="EMBL/GenBank/DDBJ databases">
        <title>Herbidospora sp. NEAU-GS84 nov., a novel actinomycete isolated from soil.</title>
        <authorList>
            <person name="Han L."/>
        </authorList>
    </citation>
    <scope>NUCLEOTIDE SEQUENCE [LARGE SCALE GENOMIC DNA]</scope>
    <source>
        <strain evidence="2 3">NEAU-GS84</strain>
    </source>
</reference>
<dbReference type="Pfam" id="PF00353">
    <property type="entry name" value="HemolysinCabind"/>
    <property type="match status" value="1"/>
</dbReference>
<dbReference type="EMBL" id="WXEW01000012">
    <property type="protein sequence ID" value="NAS26949.1"/>
    <property type="molecule type" value="Genomic_DNA"/>
</dbReference>
<dbReference type="GO" id="GO:0005509">
    <property type="term" value="F:calcium ion binding"/>
    <property type="evidence" value="ECO:0007669"/>
    <property type="project" value="InterPro"/>
</dbReference>
<dbReference type="InterPro" id="IPR011049">
    <property type="entry name" value="Serralysin-like_metalloprot_C"/>
</dbReference>
<sequence>MTLKNGLRALAMGALLAVPLAAVSATPAMAATNVVASGGQLFVSAGFAGDDISINVANGFLVVRNFNDAIFAGSVTCTNVDPRTVRCAATGITKMLVRTNTGADTVRNNTALPAQAFLGPDGDLYYGGSARDLVSGEGGNDLMDGNGGDDVLMGDEGAFDQVFGGPGADLCTAEKETACEGDA</sequence>
<feature type="chain" id="PRO_5028847904" description="Calcium-binding protein" evidence="1">
    <location>
        <begin position="31"/>
        <end position="183"/>
    </location>
</feature>
<dbReference type="AlphaFoldDB" id="A0A7C9N5R0"/>
<keyword evidence="3" id="KW-1185">Reference proteome</keyword>
<evidence type="ECO:0000313" key="2">
    <source>
        <dbReference type="EMBL" id="NAS26949.1"/>
    </source>
</evidence>
<dbReference type="RefSeq" id="WP_161483907.1">
    <property type="nucleotide sequence ID" value="NZ_WXEW01000012.1"/>
</dbReference>